<dbReference type="Pfam" id="PF03476">
    <property type="entry name" value="MOSC_N"/>
    <property type="match status" value="1"/>
</dbReference>
<gene>
    <name evidence="2" type="ORF">FPZ42_10055</name>
</gene>
<dbReference type="GO" id="GO:0030170">
    <property type="term" value="F:pyridoxal phosphate binding"/>
    <property type="evidence" value="ECO:0007669"/>
    <property type="project" value="InterPro"/>
</dbReference>
<dbReference type="PANTHER" id="PTHR14237:SF19">
    <property type="entry name" value="MITOCHONDRIAL AMIDOXIME REDUCING COMPONENT 1"/>
    <property type="match status" value="1"/>
</dbReference>
<evidence type="ECO:0000259" key="1">
    <source>
        <dbReference type="PROSITE" id="PS51340"/>
    </source>
</evidence>
<dbReference type="SUPFAM" id="SSF141673">
    <property type="entry name" value="MOSC N-terminal domain-like"/>
    <property type="match status" value="1"/>
</dbReference>
<dbReference type="OrthoDB" id="581532at2"/>
<dbReference type="GO" id="GO:0003824">
    <property type="term" value="F:catalytic activity"/>
    <property type="evidence" value="ECO:0007669"/>
    <property type="project" value="InterPro"/>
</dbReference>
<dbReference type="PROSITE" id="PS51340">
    <property type="entry name" value="MOSC"/>
    <property type="match status" value="1"/>
</dbReference>
<comment type="caution">
    <text evidence="2">The sequence shown here is derived from an EMBL/GenBank/DDBJ whole genome shotgun (WGS) entry which is preliminary data.</text>
</comment>
<dbReference type="InterPro" id="IPR005303">
    <property type="entry name" value="MOCOS_middle"/>
</dbReference>
<evidence type="ECO:0000313" key="2">
    <source>
        <dbReference type="EMBL" id="TWR25969.1"/>
    </source>
</evidence>
<dbReference type="GO" id="GO:0030151">
    <property type="term" value="F:molybdenum ion binding"/>
    <property type="evidence" value="ECO:0007669"/>
    <property type="project" value="InterPro"/>
</dbReference>
<protein>
    <submittedName>
        <fullName evidence="2">MOSC domain-containing protein</fullName>
    </submittedName>
</protein>
<dbReference type="Proteomes" id="UP000318010">
    <property type="component" value="Unassembled WGS sequence"/>
</dbReference>
<dbReference type="PANTHER" id="PTHR14237">
    <property type="entry name" value="MOLYBDOPTERIN COFACTOR SULFURASE MOSC"/>
    <property type="match status" value="1"/>
</dbReference>
<name>A0A563U3P9_9SPHI</name>
<dbReference type="RefSeq" id="WP_146270941.1">
    <property type="nucleotide sequence ID" value="NZ_VOEI01000003.1"/>
</dbReference>
<proteinExistence type="predicted"/>
<evidence type="ECO:0000313" key="3">
    <source>
        <dbReference type="Proteomes" id="UP000318010"/>
    </source>
</evidence>
<reference evidence="2 3" key="1">
    <citation type="submission" date="2019-07" db="EMBL/GenBank/DDBJ databases">
        <authorList>
            <person name="Kim J."/>
        </authorList>
    </citation>
    <scope>NUCLEOTIDE SEQUENCE [LARGE SCALE GENOMIC DNA]</scope>
    <source>
        <strain evidence="2 3">MJ1a</strain>
    </source>
</reference>
<dbReference type="EMBL" id="VOEI01000003">
    <property type="protein sequence ID" value="TWR25969.1"/>
    <property type="molecule type" value="Genomic_DNA"/>
</dbReference>
<dbReference type="Pfam" id="PF03473">
    <property type="entry name" value="MOSC"/>
    <property type="match status" value="1"/>
</dbReference>
<dbReference type="AlphaFoldDB" id="A0A563U3P9"/>
<keyword evidence="3" id="KW-1185">Reference proteome</keyword>
<dbReference type="InterPro" id="IPR011037">
    <property type="entry name" value="Pyrv_Knase-like_insert_dom_sf"/>
</dbReference>
<accession>A0A563U3P9</accession>
<organism evidence="2 3">
    <name type="scientific">Mucilaginibacter achroorhodeus</name>
    <dbReference type="NCBI Taxonomy" id="2599294"/>
    <lineage>
        <taxon>Bacteria</taxon>
        <taxon>Pseudomonadati</taxon>
        <taxon>Bacteroidota</taxon>
        <taxon>Sphingobacteriia</taxon>
        <taxon>Sphingobacteriales</taxon>
        <taxon>Sphingobacteriaceae</taxon>
        <taxon>Mucilaginibacter</taxon>
    </lineage>
</organism>
<sequence>MHRISRLIIYPIKSLGGIELTSAKVTDRGLEHDRRWMLIDDDNRFLSQREYAQLALCQVSLEHDGLKVTYTPDESFITIPFKPLKQDTLEVTIWDDTCIGQLVSDEVDSWFTEKLRKGCRLIYMPDETHRQTDLRYTGEGMVTSFSDAYPLLLIGQSALDDLNTRLEEPLPMNRFRPNIVFTGGSPYSEDLMNHIQINNLNFYGVKLCARCIMTTIDQQTLAKGKEPLKTLAKYRRKDNKILFGQNIALTDTGVIHVGDELTVLSMHTDDRFIINTNPAI</sequence>
<feature type="domain" description="MOSC" evidence="1">
    <location>
        <begin position="126"/>
        <end position="264"/>
    </location>
</feature>
<dbReference type="InterPro" id="IPR005302">
    <property type="entry name" value="MoCF_Sase_C"/>
</dbReference>
<dbReference type="SUPFAM" id="SSF50800">
    <property type="entry name" value="PK beta-barrel domain-like"/>
    <property type="match status" value="1"/>
</dbReference>